<dbReference type="Pfam" id="PF14450">
    <property type="entry name" value="FtsA"/>
    <property type="match status" value="1"/>
</dbReference>
<dbReference type="InterPro" id="IPR050696">
    <property type="entry name" value="FtsA/MreB"/>
</dbReference>
<evidence type="ECO:0000256" key="2">
    <source>
        <dbReference type="ARBA" id="ARBA00022618"/>
    </source>
</evidence>
<reference evidence="7" key="1">
    <citation type="submission" date="2021-11" db="EMBL/GenBank/DDBJ databases">
        <title>Description of a new species Pelosinus isolated from the bottom sediments of Lake Baikal.</title>
        <authorList>
            <person name="Zakharyuk A."/>
        </authorList>
    </citation>
    <scope>NUCLEOTIDE SEQUENCE</scope>
    <source>
        <strain evidence="7">Bkl1</strain>
    </source>
</reference>
<name>A0ABS8HP73_9FIRM</name>
<dbReference type="HAMAP" id="MF_02033">
    <property type="entry name" value="FtsA"/>
    <property type="match status" value="1"/>
</dbReference>
<organism evidence="7 8">
    <name type="scientific">Pelosinus baikalensis</name>
    <dbReference type="NCBI Taxonomy" id="2892015"/>
    <lineage>
        <taxon>Bacteria</taxon>
        <taxon>Bacillati</taxon>
        <taxon>Bacillota</taxon>
        <taxon>Negativicutes</taxon>
        <taxon>Selenomonadales</taxon>
        <taxon>Sporomusaceae</taxon>
        <taxon>Pelosinus</taxon>
    </lineage>
</organism>
<comment type="subcellular location">
    <subcellularLocation>
        <location evidence="5">Cell membrane</location>
        <topology evidence="5">Peripheral membrane protein</topology>
        <orientation evidence="5">Cytoplasmic side</orientation>
    </subcellularLocation>
    <text evidence="5">Localizes to the Z ring in an FtsZ-dependent manner. Targeted to the membrane through a conserved C-terminal amphipathic helix.</text>
</comment>
<dbReference type="InterPro" id="IPR020823">
    <property type="entry name" value="Cell_div_FtsA"/>
</dbReference>
<dbReference type="EMBL" id="JAJHJB010000006">
    <property type="protein sequence ID" value="MCC5465015.1"/>
    <property type="molecule type" value="Genomic_DNA"/>
</dbReference>
<dbReference type="SUPFAM" id="SSF53067">
    <property type="entry name" value="Actin-like ATPase domain"/>
    <property type="match status" value="2"/>
</dbReference>
<dbReference type="RefSeq" id="WP_229534408.1">
    <property type="nucleotide sequence ID" value="NZ_JAJHJB010000006.1"/>
</dbReference>
<evidence type="ECO:0000256" key="4">
    <source>
        <dbReference type="ARBA" id="ARBA00023306"/>
    </source>
</evidence>
<dbReference type="GO" id="GO:0051301">
    <property type="term" value="P:cell division"/>
    <property type="evidence" value="ECO:0007669"/>
    <property type="project" value="UniProtKB-KW"/>
</dbReference>
<keyword evidence="3 5" id="KW-0472">Membrane</keyword>
<dbReference type="Gene3D" id="3.30.420.40">
    <property type="match status" value="1"/>
</dbReference>
<sequence>MDSKNILGIDIGTSNIKIFVGKIGLDGHVTIAGSGQMTTNGFAKGVISNCNLLVKSIEQAVDCAVMATNLSVKDAYIGIGGMELNAVNSIGSIAPSAPSNITIDDVNRVYRAAALVAIPDDHEVLHVLPQKIFVDKQRKNELPLQEKGSHLEVEAHVVSIPKMTLNDLIKEIETLGIHVVGVIANAVAVTEAIIPVPAENFLVIDIGAGSTELILYQEGHIDFTTALPLGGNYITSDIMRGLAISWEHAEEIKKYYAKLDKQLQGQEIILDCNAYGTTDKHVSYDFLYKIVESRISELVYLMHEHSKIFLAENKIEKIFLTGGCGAMSGFVQNIEATFGIPVQVVIHQELPLEYRSPENAACYGILKYAGKNLPKPQVILESNPWRSLMSKCRNFLKN</sequence>
<gene>
    <name evidence="5 7" type="primary">ftsA</name>
    <name evidence="7" type="ORF">LMF89_06530</name>
</gene>
<dbReference type="PANTHER" id="PTHR32432">
    <property type="entry name" value="CELL DIVISION PROTEIN FTSA-RELATED"/>
    <property type="match status" value="1"/>
</dbReference>
<dbReference type="NCBIfam" id="TIGR01174">
    <property type="entry name" value="ftsA"/>
    <property type="match status" value="1"/>
</dbReference>
<comment type="caution">
    <text evidence="7">The sequence shown here is derived from an EMBL/GenBank/DDBJ whole genome shotgun (WGS) entry which is preliminary data.</text>
</comment>
<dbReference type="PIRSF" id="PIRSF003101">
    <property type="entry name" value="FtsA"/>
    <property type="match status" value="1"/>
</dbReference>
<keyword evidence="1 5" id="KW-1003">Cell membrane</keyword>
<evidence type="ECO:0000256" key="3">
    <source>
        <dbReference type="ARBA" id="ARBA00023136"/>
    </source>
</evidence>
<dbReference type="Pfam" id="PF02491">
    <property type="entry name" value="SHS2_FTSA"/>
    <property type="match status" value="1"/>
</dbReference>
<comment type="subunit">
    <text evidence="5">Self-interacts. Interacts with FtsZ.</text>
</comment>
<dbReference type="Proteomes" id="UP001165492">
    <property type="component" value="Unassembled WGS sequence"/>
</dbReference>
<protein>
    <recommendedName>
        <fullName evidence="5">Cell division protein FtsA</fullName>
    </recommendedName>
</protein>
<comment type="similarity">
    <text evidence="5">Belongs to the FtsA/MreB family.</text>
</comment>
<dbReference type="InterPro" id="IPR003494">
    <property type="entry name" value="SHS2_FtsA"/>
</dbReference>
<dbReference type="SMART" id="SM00842">
    <property type="entry name" value="FtsA"/>
    <property type="match status" value="1"/>
</dbReference>
<comment type="function">
    <text evidence="5">Cell division protein that is involved in the assembly of the Z ring. May serve as a membrane anchor for the Z ring.</text>
</comment>
<keyword evidence="4 5" id="KW-0131">Cell cycle</keyword>
<evidence type="ECO:0000259" key="6">
    <source>
        <dbReference type="SMART" id="SM00842"/>
    </source>
</evidence>
<keyword evidence="2 5" id="KW-0132">Cell division</keyword>
<evidence type="ECO:0000313" key="7">
    <source>
        <dbReference type="EMBL" id="MCC5465015.1"/>
    </source>
</evidence>
<accession>A0ABS8HP73</accession>
<dbReference type="PANTHER" id="PTHR32432:SF4">
    <property type="entry name" value="CELL DIVISION PROTEIN FTSA"/>
    <property type="match status" value="1"/>
</dbReference>
<dbReference type="InterPro" id="IPR043129">
    <property type="entry name" value="ATPase_NBD"/>
</dbReference>
<keyword evidence="8" id="KW-1185">Reference proteome</keyword>
<evidence type="ECO:0000256" key="1">
    <source>
        <dbReference type="ARBA" id="ARBA00022475"/>
    </source>
</evidence>
<evidence type="ECO:0000313" key="8">
    <source>
        <dbReference type="Proteomes" id="UP001165492"/>
    </source>
</evidence>
<evidence type="ECO:0000256" key="5">
    <source>
        <dbReference type="HAMAP-Rule" id="MF_02033"/>
    </source>
</evidence>
<feature type="domain" description="SHS2" evidence="6">
    <location>
        <begin position="6"/>
        <end position="193"/>
    </location>
</feature>
<proteinExistence type="inferred from homology"/>